<feature type="coiled-coil region" evidence="9">
    <location>
        <begin position="1086"/>
        <end position="1120"/>
    </location>
</feature>
<evidence type="ECO:0000259" key="10">
    <source>
        <dbReference type="PROSITE" id="PS50081"/>
    </source>
</evidence>
<comment type="catalytic activity">
    <reaction evidence="8">
        <text>(6R)-5,10-methylene-5,6,7,8-tetrahydrofolate + 3-methyl-2-oxobutanoate + H2O = 2-dehydropantoate + (6S)-5,6,7,8-tetrahydrofolate</text>
        <dbReference type="Rhea" id="RHEA:11824"/>
        <dbReference type="ChEBI" id="CHEBI:11561"/>
        <dbReference type="ChEBI" id="CHEBI:11851"/>
        <dbReference type="ChEBI" id="CHEBI:15377"/>
        <dbReference type="ChEBI" id="CHEBI:15636"/>
        <dbReference type="ChEBI" id="CHEBI:57453"/>
        <dbReference type="EC" id="2.1.2.11"/>
    </reaction>
</comment>
<keyword evidence="9" id="KW-0175">Coiled coil</keyword>
<feature type="domain" description="Phorbol-ester/DAG-type" evidence="10">
    <location>
        <begin position="703"/>
        <end position="757"/>
    </location>
</feature>
<comment type="similarity">
    <text evidence="2">Belongs to the PanB family.</text>
</comment>
<comment type="caution">
    <text evidence="11">The sequence shown here is derived from an EMBL/GenBank/DDBJ whole genome shotgun (WGS) entry which is preliminary data.</text>
</comment>
<protein>
    <recommendedName>
        <fullName evidence="3">3-methyl-2-oxobutanoate hydroxymethyltransferase</fullName>
        <ecNumber evidence="3">2.1.2.11</ecNumber>
    </recommendedName>
</protein>
<evidence type="ECO:0000256" key="2">
    <source>
        <dbReference type="ARBA" id="ARBA00008676"/>
    </source>
</evidence>
<dbReference type="InterPro" id="IPR015813">
    <property type="entry name" value="Pyrv/PenolPyrv_kinase-like_dom"/>
</dbReference>
<organism evidence="11 12">
    <name type="scientific">Hibiscus sabdariffa</name>
    <name type="common">roselle</name>
    <dbReference type="NCBI Taxonomy" id="183260"/>
    <lineage>
        <taxon>Eukaryota</taxon>
        <taxon>Viridiplantae</taxon>
        <taxon>Streptophyta</taxon>
        <taxon>Embryophyta</taxon>
        <taxon>Tracheophyta</taxon>
        <taxon>Spermatophyta</taxon>
        <taxon>Magnoliopsida</taxon>
        <taxon>eudicotyledons</taxon>
        <taxon>Gunneridae</taxon>
        <taxon>Pentapetalae</taxon>
        <taxon>rosids</taxon>
        <taxon>malvids</taxon>
        <taxon>Malvales</taxon>
        <taxon>Malvaceae</taxon>
        <taxon>Malvoideae</taxon>
        <taxon>Hibiscus</taxon>
    </lineage>
</organism>
<evidence type="ECO:0000313" key="12">
    <source>
        <dbReference type="Proteomes" id="UP001396334"/>
    </source>
</evidence>
<name>A0ABR2A2Z2_9ROSI</name>
<gene>
    <name evidence="11" type="ORF">V6N11_046193</name>
</gene>
<dbReference type="SUPFAM" id="SSF51621">
    <property type="entry name" value="Phosphoenolpyruvate/pyruvate domain"/>
    <property type="match status" value="1"/>
</dbReference>
<reference evidence="11 12" key="1">
    <citation type="journal article" date="2024" name="G3 (Bethesda)">
        <title>Genome assembly of Hibiscus sabdariffa L. provides insights into metabolisms of medicinal natural products.</title>
        <authorList>
            <person name="Kim T."/>
        </authorList>
    </citation>
    <scope>NUCLEOTIDE SEQUENCE [LARGE SCALE GENOMIC DNA]</scope>
    <source>
        <strain evidence="11">TK-2024</strain>
        <tissue evidence="11">Old leaves</tissue>
    </source>
</reference>
<evidence type="ECO:0000256" key="1">
    <source>
        <dbReference type="ARBA" id="ARBA00005033"/>
    </source>
</evidence>
<dbReference type="SUPFAM" id="SSF57889">
    <property type="entry name" value="Cysteine-rich domain"/>
    <property type="match status" value="3"/>
</dbReference>
<dbReference type="Proteomes" id="UP001396334">
    <property type="component" value="Unassembled WGS sequence"/>
</dbReference>
<dbReference type="PROSITE" id="PS50081">
    <property type="entry name" value="ZF_DAG_PE_2"/>
    <property type="match status" value="1"/>
</dbReference>
<comment type="pathway">
    <text evidence="1">Cofactor biosynthesis; (R)-pantothenate biosynthesis; (R)-pantoate from 3-methyl-2-oxobutanoate: step 1/2.</text>
</comment>
<dbReference type="InterPro" id="IPR002219">
    <property type="entry name" value="PKC_DAG/PE"/>
</dbReference>
<dbReference type="PANTHER" id="PTHR46288:SF70">
    <property type="entry name" value="CYSTEINE_HISTIDINE-RICH C1 DOMAIN FAMILY PROTEIN"/>
    <property type="match status" value="1"/>
</dbReference>
<evidence type="ECO:0000256" key="8">
    <source>
        <dbReference type="ARBA" id="ARBA00049172"/>
    </source>
</evidence>
<evidence type="ECO:0000256" key="7">
    <source>
        <dbReference type="ARBA" id="ARBA00022833"/>
    </source>
</evidence>
<dbReference type="InterPro" id="IPR040442">
    <property type="entry name" value="Pyrv_kinase-like_dom_sf"/>
</dbReference>
<keyword evidence="12" id="KW-1185">Reference proteome</keyword>
<evidence type="ECO:0000256" key="6">
    <source>
        <dbReference type="ARBA" id="ARBA00022737"/>
    </source>
</evidence>
<evidence type="ECO:0000256" key="4">
    <source>
        <dbReference type="ARBA" id="ARBA00022679"/>
    </source>
</evidence>
<evidence type="ECO:0000256" key="5">
    <source>
        <dbReference type="ARBA" id="ARBA00022723"/>
    </source>
</evidence>
<evidence type="ECO:0000313" key="11">
    <source>
        <dbReference type="EMBL" id="KAK8487067.1"/>
    </source>
</evidence>
<accession>A0ABR2A2Z2</accession>
<dbReference type="InterPro" id="IPR003700">
    <property type="entry name" value="Pantoate_hydroxy_MeTrfase"/>
</dbReference>
<dbReference type="EMBL" id="JBBPBN010000411">
    <property type="protein sequence ID" value="KAK8487067.1"/>
    <property type="molecule type" value="Genomic_DNA"/>
</dbReference>
<keyword evidence="5" id="KW-0479">Metal-binding</keyword>
<keyword evidence="4" id="KW-0808">Transferase</keyword>
<dbReference type="Pfam" id="PF03107">
    <property type="entry name" value="C1_2"/>
    <property type="match status" value="3"/>
</dbReference>
<dbReference type="InterPro" id="IPR046349">
    <property type="entry name" value="C1-like_sf"/>
</dbReference>
<dbReference type="Gene3D" id="3.30.40.10">
    <property type="entry name" value="Zinc/RING finger domain, C3HC4 (zinc finger)"/>
    <property type="match status" value="1"/>
</dbReference>
<keyword evidence="6" id="KW-0677">Repeat</keyword>
<dbReference type="Pfam" id="PF02548">
    <property type="entry name" value="Pantoate_transf"/>
    <property type="match status" value="1"/>
</dbReference>
<dbReference type="InterPro" id="IPR004146">
    <property type="entry name" value="DC1"/>
</dbReference>
<dbReference type="Gene3D" id="3.20.20.60">
    <property type="entry name" value="Phosphoenolpyruvate-binding domains"/>
    <property type="match status" value="1"/>
</dbReference>
<dbReference type="PANTHER" id="PTHR46288">
    <property type="entry name" value="PHORBOL-ESTER/DAG-TYPE DOMAIN-CONTAINING PROTEIN"/>
    <property type="match status" value="1"/>
</dbReference>
<sequence length="1128" mass="126196">MQRIFPTVMITQTSFIQILNHEHPILLADVSFQELMCDLCRTSSSGKFYTCKQCQFFFHYSCLNKHRELQNFFHPCPLVLSIGSSSSSPSLCCVCFGVIHSKSHYRCRLSCPFQVHVECVLMRVLEYSDGERTTFTHLHPLKPVGLKQQKDKVVCAMCEKFPHDVHLRGMYFQLACQMCIASHHRLRTREEVQHFSTHIHWHSSKTIQYSARNPRLAVLHAWKLAQPPHQLSGAPDHPATTSFYTNHALSNYLTSLYKSRTLLIPNTNSPSRPFRSTTTAVPVVHATGALIHLSWHTPVVPSSAGFPFTWIALSSYPPLAAMAIHTSLTLFDKTPDLACHICGVSCNDFTLRCVPCNFIIYLQCHPSTPKTINHESHLHPLTLTKSPLEFELNSDEDAYNSEANSIAMFARGGDTRGSRFIIVQTANSLRNLSASSQLVVPTRVVQGFIGRRSRLIRCLTKVPENTVYGGLKPQTPNQRMTLNHLKQKYKKGEPITDPSAVYLDTAGIDVCLVGDSTSMDVHGLDTTLRRLLLVVPSGHYSLVTCHLGPMRPAPLRRYICDFSSKNHCVTIILKTVTMSRYAGVQQAVDTAVKILKEGVDAVKLEEGSPSRITTAKDIVEAEIAVIGHMGLTPQLISVVETAIALQEAGCFTIILECAPAPVGCGCCTTSALQIKFPQLASKLVLFAVDRWKRTTAIQHFTHRHPLKSVGLKQQKDKVVCAMCEKVCSSSSSSSTYGCLGCKFFLHRSCMDRIPRKLIDQPIHPCTLVFLTYPNPIVCDKCNEATSSRMMFTCGACAFNLHAKCAVLPTIDSEDAEEIQHFSHPHPLALVKNDRFYGNEPEARCVARVETCSAPTPTFRCTRSSCNHFFLHKPCALKLLPQPLQIQDPSHPKHKLTVTSLPYNDHSRTCGACYRGIDSSLLAYTCGAIKCGFSLHLDGTKLLPSFSCNGHPHLLTLFDKTPDLACHICGSPLEFELNSDQDVYNSEVEFYCDVCEERRHKRESVYYCADCKFIAELKCIIPSVTVLPLIPKTKHVQQAPPAGFSDNVGDYDGNDDDDERSPFCKVLYNLIKLEQKKNEAEESPWEISRALYQLRKLEQMKNELEKLLESVTTEMKETKDSLGMESLRI</sequence>
<keyword evidence="7" id="KW-0862">Zinc</keyword>
<evidence type="ECO:0000256" key="9">
    <source>
        <dbReference type="SAM" id="Coils"/>
    </source>
</evidence>
<dbReference type="InterPro" id="IPR013083">
    <property type="entry name" value="Znf_RING/FYVE/PHD"/>
</dbReference>
<evidence type="ECO:0000256" key="3">
    <source>
        <dbReference type="ARBA" id="ARBA00012618"/>
    </source>
</evidence>
<proteinExistence type="inferred from homology"/>
<dbReference type="EC" id="2.1.2.11" evidence="3"/>